<accession>A0A238VZ72</accession>
<dbReference type="GO" id="GO:0016757">
    <property type="term" value="F:glycosyltransferase activity"/>
    <property type="evidence" value="ECO:0007669"/>
    <property type="project" value="UniProtKB-KW"/>
</dbReference>
<evidence type="ECO:0000256" key="1">
    <source>
        <dbReference type="ARBA" id="ARBA00004776"/>
    </source>
</evidence>
<dbReference type="Proteomes" id="UP000198348">
    <property type="component" value="Unassembled WGS sequence"/>
</dbReference>
<evidence type="ECO:0000256" key="2">
    <source>
        <dbReference type="ARBA" id="ARBA00006739"/>
    </source>
</evidence>
<keyword evidence="4 6" id="KW-0808">Transferase</keyword>
<sequence length="310" mass="33467">MIVTWQGRSRLTECLDAVADQDRPHNTVVVDNGSTDGTSAVLARHPSAPRVLRLRANTGYAGGLSAALRLVDTPLVAWLNDDARPHRRWLAELEDALLADPTAAAASACLRLEDGSVQSLGVRLTADGHGADIAADPAGRSGAEPFEVFAFCGGAALLRVAALRSAGGVPGEFFCYYEDTDTAWRLRLAGWRVLAVPAAGVRHLHAASTGLGSARFHLWNERNRLLTLVRCAPAPVAARQWWRFACLTLVLPLRKLRVPSPVPGTANFRVRLRSRALAGAVIRLPAAIRARIRAGDRPRRAALWARWAGR</sequence>
<dbReference type="SUPFAM" id="SSF53448">
    <property type="entry name" value="Nucleotide-diphospho-sugar transferases"/>
    <property type="match status" value="1"/>
</dbReference>
<protein>
    <submittedName>
        <fullName evidence="6">Glycosyltransferase, GT2 family</fullName>
    </submittedName>
</protein>
<evidence type="ECO:0000256" key="3">
    <source>
        <dbReference type="ARBA" id="ARBA00022676"/>
    </source>
</evidence>
<dbReference type="Pfam" id="PF00535">
    <property type="entry name" value="Glycos_transf_2"/>
    <property type="match status" value="1"/>
</dbReference>
<dbReference type="PANTHER" id="PTHR43179">
    <property type="entry name" value="RHAMNOSYLTRANSFERASE WBBL"/>
    <property type="match status" value="1"/>
</dbReference>
<dbReference type="OrthoDB" id="9771846at2"/>
<keyword evidence="7" id="KW-1185">Reference proteome</keyword>
<evidence type="ECO:0000259" key="5">
    <source>
        <dbReference type="Pfam" id="PF00535"/>
    </source>
</evidence>
<evidence type="ECO:0000313" key="7">
    <source>
        <dbReference type="Proteomes" id="UP000198348"/>
    </source>
</evidence>
<feature type="domain" description="Glycosyltransferase 2-like" evidence="5">
    <location>
        <begin position="2"/>
        <end position="118"/>
    </location>
</feature>
<comment type="pathway">
    <text evidence="1">Cell wall biogenesis; cell wall polysaccharide biosynthesis.</text>
</comment>
<dbReference type="PANTHER" id="PTHR43179:SF12">
    <property type="entry name" value="GALACTOFURANOSYLTRANSFERASE GLFT2"/>
    <property type="match status" value="1"/>
</dbReference>
<dbReference type="Gene3D" id="3.90.550.10">
    <property type="entry name" value="Spore Coat Polysaccharide Biosynthesis Protein SpsA, Chain A"/>
    <property type="match status" value="1"/>
</dbReference>
<dbReference type="InterPro" id="IPR029044">
    <property type="entry name" value="Nucleotide-diphossugar_trans"/>
</dbReference>
<evidence type="ECO:0000313" key="6">
    <source>
        <dbReference type="EMBL" id="SNR38769.1"/>
    </source>
</evidence>
<dbReference type="InterPro" id="IPR001173">
    <property type="entry name" value="Glyco_trans_2-like"/>
</dbReference>
<dbReference type="EMBL" id="FZNW01000004">
    <property type="protein sequence ID" value="SNR38769.1"/>
    <property type="molecule type" value="Genomic_DNA"/>
</dbReference>
<keyword evidence="3" id="KW-0328">Glycosyltransferase</keyword>
<organism evidence="6 7">
    <name type="scientific">Haloechinothrix alba</name>
    <dbReference type="NCBI Taxonomy" id="664784"/>
    <lineage>
        <taxon>Bacteria</taxon>
        <taxon>Bacillati</taxon>
        <taxon>Actinomycetota</taxon>
        <taxon>Actinomycetes</taxon>
        <taxon>Pseudonocardiales</taxon>
        <taxon>Pseudonocardiaceae</taxon>
        <taxon>Haloechinothrix</taxon>
    </lineage>
</organism>
<proteinExistence type="inferred from homology"/>
<gene>
    <name evidence="6" type="ORF">SAMN06265360_104168</name>
</gene>
<comment type="similarity">
    <text evidence="2">Belongs to the glycosyltransferase 2 family.</text>
</comment>
<dbReference type="AlphaFoldDB" id="A0A238VZ72"/>
<evidence type="ECO:0000256" key="4">
    <source>
        <dbReference type="ARBA" id="ARBA00022679"/>
    </source>
</evidence>
<reference evidence="6 7" key="1">
    <citation type="submission" date="2017-06" db="EMBL/GenBank/DDBJ databases">
        <authorList>
            <person name="Kim H.J."/>
            <person name="Triplett B.A."/>
        </authorList>
    </citation>
    <scope>NUCLEOTIDE SEQUENCE [LARGE SCALE GENOMIC DNA]</scope>
    <source>
        <strain evidence="6 7">DSM 45207</strain>
    </source>
</reference>
<name>A0A238VZ72_9PSEU</name>